<dbReference type="InterPro" id="IPR002656">
    <property type="entry name" value="Acyl_transf_3_dom"/>
</dbReference>
<evidence type="ECO:0000256" key="2">
    <source>
        <dbReference type="ARBA" id="ARBA00007400"/>
    </source>
</evidence>
<dbReference type="GO" id="GO:0009246">
    <property type="term" value="P:enterobacterial common antigen biosynthetic process"/>
    <property type="evidence" value="ECO:0007669"/>
    <property type="project" value="TreeGrafter"/>
</dbReference>
<keyword evidence="5 8" id="KW-1133">Transmembrane helix</keyword>
<sequence length="388" mass="42790">MSSLIIDANTSARINLMRILLISGIVFVHVPHDPLTSPFTGDNGFIDWIRVFLGDSLFRVGVPCLSAISGYLLFRRGLGAFDYGKTLRSKARTVLLPFLIWNLAFLILVLVAQRSGIGFGYLPDAINATPRELATLATALEAAPINIPLYFLRDLLLCILLAPLLAAMISRFPLATLALFFIYVVFPVPNGIFLKKSILFGFSCGIYVSLHKVDIRTLDPFAGRIAGLFLAAAVMLATVLYWTGPDYPVWVDILRSLVALCGIIGSWAISLLLIRSRLGMRLSKLEGLSFWIFCAHYPLLILFWMIWNRTGNADFYPLFYFSAPILALAILILTHNATRVLTPRLHAVLTGSRAGKSTQAPAPAVSPSLGLPENDWQGPYPAKKEVIR</sequence>
<dbReference type="KEGG" id="rhl:LPU83_pLPU83a_0096"/>
<dbReference type="Pfam" id="PF01757">
    <property type="entry name" value="Acyl_transf_3"/>
    <property type="match status" value="1"/>
</dbReference>
<dbReference type="PANTHER" id="PTHR40074">
    <property type="entry name" value="O-ACETYLTRANSFERASE WECH"/>
    <property type="match status" value="1"/>
</dbReference>
<evidence type="ECO:0000256" key="5">
    <source>
        <dbReference type="ARBA" id="ARBA00022989"/>
    </source>
</evidence>
<accession>W6RFC0</accession>
<comment type="similarity">
    <text evidence="2">Belongs to the acyltransferase 3 family.</text>
</comment>
<feature type="transmembrane region" description="Helical" evidence="8">
    <location>
        <begin position="12"/>
        <end position="31"/>
    </location>
</feature>
<feature type="transmembrane region" description="Helical" evidence="8">
    <location>
        <begin position="222"/>
        <end position="242"/>
    </location>
</feature>
<keyword evidence="3" id="KW-1003">Cell membrane</keyword>
<evidence type="ECO:0000256" key="4">
    <source>
        <dbReference type="ARBA" id="ARBA00022692"/>
    </source>
</evidence>
<dbReference type="AlphaFoldDB" id="W6RFC0"/>
<proteinExistence type="inferred from homology"/>
<dbReference type="EC" id="2.-.-.-" evidence="10"/>
<keyword evidence="10" id="KW-0808">Transferase</keyword>
<keyword evidence="6 8" id="KW-0472">Membrane</keyword>
<dbReference type="eggNOG" id="COG1835">
    <property type="taxonomic scope" value="Bacteria"/>
</dbReference>
<protein>
    <submittedName>
        <fullName evidence="10">Succinyltransferase protein</fullName>
        <ecNumber evidence="10">2.-.-.-</ecNumber>
    </submittedName>
</protein>
<feature type="transmembrane region" description="Helical" evidence="8">
    <location>
        <begin position="254"/>
        <end position="276"/>
    </location>
</feature>
<feature type="domain" description="Acyltransferase 3" evidence="9">
    <location>
        <begin position="13"/>
        <end position="330"/>
    </location>
</feature>
<keyword evidence="11" id="KW-1185">Reference proteome</keyword>
<reference evidence="10" key="1">
    <citation type="submission" date="2013-11" db="EMBL/GenBank/DDBJ databases">
        <title>Draft genome sequence of the broad-host-range Rhizobium sp. LPU83 strain, a member of the low-genetic diversity Oregon-like Rhizobium sp. group.</title>
        <authorList>
            <person name="Wibberg D."/>
            <person name="Puehler A."/>
            <person name="Schlueter A."/>
        </authorList>
    </citation>
    <scope>NUCLEOTIDE SEQUENCE [LARGE SCALE GENOMIC DNA]</scope>
    <source>
        <strain evidence="10">LPU83</strain>
        <plasmid evidence="10">pLPU83a</plasmid>
    </source>
</reference>
<feature type="transmembrane region" description="Helical" evidence="8">
    <location>
        <begin position="319"/>
        <end position="337"/>
    </location>
</feature>
<organism evidence="10 11">
    <name type="scientific">Rhizobium favelukesii</name>
    <dbReference type="NCBI Taxonomy" id="348824"/>
    <lineage>
        <taxon>Bacteria</taxon>
        <taxon>Pseudomonadati</taxon>
        <taxon>Pseudomonadota</taxon>
        <taxon>Alphaproteobacteria</taxon>
        <taxon>Hyphomicrobiales</taxon>
        <taxon>Rhizobiaceae</taxon>
        <taxon>Rhizobium/Agrobacterium group</taxon>
        <taxon>Rhizobium</taxon>
    </lineage>
</organism>
<name>W6RFC0_9HYPH</name>
<dbReference type="GO" id="GO:0016413">
    <property type="term" value="F:O-acetyltransferase activity"/>
    <property type="evidence" value="ECO:0007669"/>
    <property type="project" value="TreeGrafter"/>
</dbReference>
<geneLocation type="plasmid" evidence="10 11">
    <name>pLPU83a</name>
</geneLocation>
<dbReference type="EMBL" id="HG916853">
    <property type="protein sequence ID" value="CDM59937.1"/>
    <property type="molecule type" value="Genomic_DNA"/>
</dbReference>
<gene>
    <name evidence="10" type="primary">exoH</name>
    <name evidence="10" type="ORF">LPU83_pLPU83a_0096</name>
</gene>
<evidence type="ECO:0000256" key="6">
    <source>
        <dbReference type="ARBA" id="ARBA00023136"/>
    </source>
</evidence>
<feature type="region of interest" description="Disordered" evidence="7">
    <location>
        <begin position="355"/>
        <end position="388"/>
    </location>
</feature>
<feature type="transmembrane region" description="Helical" evidence="8">
    <location>
        <begin position="164"/>
        <end position="186"/>
    </location>
</feature>
<dbReference type="GO" id="GO:0005886">
    <property type="term" value="C:plasma membrane"/>
    <property type="evidence" value="ECO:0007669"/>
    <property type="project" value="UniProtKB-SubCell"/>
</dbReference>
<evidence type="ECO:0000256" key="7">
    <source>
        <dbReference type="SAM" id="MobiDB-lite"/>
    </source>
</evidence>
<comment type="subcellular location">
    <subcellularLocation>
        <location evidence="1">Cell membrane</location>
        <topology evidence="1">Multi-pass membrane protein</topology>
    </subcellularLocation>
</comment>
<feature type="transmembrane region" description="Helical" evidence="8">
    <location>
        <begin position="94"/>
        <end position="113"/>
    </location>
</feature>
<feature type="transmembrane region" description="Helical" evidence="8">
    <location>
        <begin position="51"/>
        <end position="74"/>
    </location>
</feature>
<evidence type="ECO:0000256" key="8">
    <source>
        <dbReference type="SAM" id="Phobius"/>
    </source>
</evidence>
<keyword evidence="10" id="KW-0614">Plasmid</keyword>
<evidence type="ECO:0000313" key="11">
    <source>
        <dbReference type="Proteomes" id="UP000019443"/>
    </source>
</evidence>
<dbReference type="PANTHER" id="PTHR40074:SF2">
    <property type="entry name" value="O-ACETYLTRANSFERASE WECH"/>
    <property type="match status" value="1"/>
</dbReference>
<dbReference type="Proteomes" id="UP000019443">
    <property type="component" value="Plasmid pLPU83a"/>
</dbReference>
<evidence type="ECO:0000256" key="1">
    <source>
        <dbReference type="ARBA" id="ARBA00004651"/>
    </source>
</evidence>
<evidence type="ECO:0000256" key="3">
    <source>
        <dbReference type="ARBA" id="ARBA00022475"/>
    </source>
</evidence>
<evidence type="ECO:0000313" key="10">
    <source>
        <dbReference type="EMBL" id="CDM59937.1"/>
    </source>
</evidence>
<dbReference type="PATRIC" id="fig|348824.6.peg.4613"/>
<keyword evidence="4 8" id="KW-0812">Transmembrane</keyword>
<dbReference type="HOGENOM" id="CLU_054154_1_0_5"/>
<feature type="transmembrane region" description="Helical" evidence="8">
    <location>
        <begin position="288"/>
        <end position="307"/>
    </location>
</feature>
<evidence type="ECO:0000259" key="9">
    <source>
        <dbReference type="Pfam" id="PF01757"/>
    </source>
</evidence>